<organism evidence="1 2">
    <name type="scientific">Paenibacillus turicensis</name>
    <dbReference type="NCBI Taxonomy" id="160487"/>
    <lineage>
        <taxon>Bacteria</taxon>
        <taxon>Bacillati</taxon>
        <taxon>Bacillota</taxon>
        <taxon>Bacilli</taxon>
        <taxon>Bacillales</taxon>
        <taxon>Paenibacillaceae</taxon>
        <taxon>Paenibacillus</taxon>
    </lineage>
</organism>
<sequence>MGEEKPDEELMGKRKSSPRLSTTFADVDMFNSASICNDLYM</sequence>
<evidence type="ECO:0000313" key="1">
    <source>
        <dbReference type="EMBL" id="MBP1907303.1"/>
    </source>
</evidence>
<comment type="caution">
    <text evidence="1">The sequence shown here is derived from an EMBL/GenBank/DDBJ whole genome shotgun (WGS) entry which is preliminary data.</text>
</comment>
<dbReference type="Proteomes" id="UP001519272">
    <property type="component" value="Unassembled WGS sequence"/>
</dbReference>
<protein>
    <submittedName>
        <fullName evidence="1">Uncharacterized protein</fullName>
    </submittedName>
</protein>
<dbReference type="RefSeq" id="WP_280921165.1">
    <property type="nucleotide sequence ID" value="NZ_JAGGKG010000024.1"/>
</dbReference>
<proteinExistence type="predicted"/>
<keyword evidence="2" id="KW-1185">Reference proteome</keyword>
<evidence type="ECO:0000313" key="2">
    <source>
        <dbReference type="Proteomes" id="UP001519272"/>
    </source>
</evidence>
<reference evidence="1 2" key="1">
    <citation type="submission" date="2021-03" db="EMBL/GenBank/DDBJ databases">
        <title>Genomic Encyclopedia of Type Strains, Phase IV (KMG-IV): sequencing the most valuable type-strain genomes for metagenomic binning, comparative biology and taxonomic classification.</title>
        <authorList>
            <person name="Goeker M."/>
        </authorList>
    </citation>
    <scope>NUCLEOTIDE SEQUENCE [LARGE SCALE GENOMIC DNA]</scope>
    <source>
        <strain evidence="1 2">DSM 14349</strain>
    </source>
</reference>
<gene>
    <name evidence="1" type="ORF">J2Z32_003978</name>
</gene>
<name>A0ABS4FY83_9BACL</name>
<accession>A0ABS4FY83</accession>
<dbReference type="EMBL" id="JAGGKG010000024">
    <property type="protein sequence ID" value="MBP1907303.1"/>
    <property type="molecule type" value="Genomic_DNA"/>
</dbReference>